<reference evidence="10 11" key="1">
    <citation type="submission" date="2018-12" db="EMBL/GenBank/DDBJ databases">
        <authorList>
            <consortium name="Pathogen Informatics"/>
        </authorList>
    </citation>
    <scope>NUCLEOTIDE SEQUENCE [LARGE SCALE GENOMIC DNA]</scope>
    <source>
        <strain evidence="10 11">NCTC10485</strain>
    </source>
</reference>
<evidence type="ECO:0000256" key="6">
    <source>
        <dbReference type="ARBA" id="ARBA00022989"/>
    </source>
</evidence>
<dbReference type="GO" id="GO:0005886">
    <property type="term" value="C:plasma membrane"/>
    <property type="evidence" value="ECO:0007669"/>
    <property type="project" value="UniProtKB-SubCell"/>
</dbReference>
<evidence type="ECO:0000256" key="8">
    <source>
        <dbReference type="SAM" id="MobiDB-lite"/>
    </source>
</evidence>
<dbReference type="RefSeq" id="WP_126335712.1">
    <property type="nucleotide sequence ID" value="NZ_AP022604.1"/>
</dbReference>
<feature type="transmembrane region" description="Helical" evidence="9">
    <location>
        <begin position="76"/>
        <end position="101"/>
    </location>
</feature>
<evidence type="ECO:0000256" key="2">
    <source>
        <dbReference type="ARBA" id="ARBA00009773"/>
    </source>
</evidence>
<dbReference type="GO" id="GO:0055085">
    <property type="term" value="P:transmembrane transport"/>
    <property type="evidence" value="ECO:0007669"/>
    <property type="project" value="TreeGrafter"/>
</dbReference>
<feature type="transmembrane region" description="Helical" evidence="9">
    <location>
        <begin position="46"/>
        <end position="64"/>
    </location>
</feature>
<evidence type="ECO:0000256" key="7">
    <source>
        <dbReference type="ARBA" id="ARBA00023136"/>
    </source>
</evidence>
<dbReference type="Pfam" id="PF01594">
    <property type="entry name" value="AI-2E_transport"/>
    <property type="match status" value="1"/>
</dbReference>
<dbReference type="Proteomes" id="UP000282551">
    <property type="component" value="Chromosome"/>
</dbReference>
<feature type="transmembrane region" description="Helical" evidence="9">
    <location>
        <begin position="160"/>
        <end position="181"/>
    </location>
</feature>
<feature type="transmembrane region" description="Helical" evidence="9">
    <location>
        <begin position="247"/>
        <end position="271"/>
    </location>
</feature>
<comment type="similarity">
    <text evidence="2">Belongs to the autoinducer-2 exporter (AI-2E) (TC 2.A.86) family.</text>
</comment>
<evidence type="ECO:0000313" key="10">
    <source>
        <dbReference type="EMBL" id="VEG50141.1"/>
    </source>
</evidence>
<feature type="region of interest" description="Disordered" evidence="8">
    <location>
        <begin position="364"/>
        <end position="399"/>
    </location>
</feature>
<keyword evidence="5 9" id="KW-0812">Transmembrane</keyword>
<evidence type="ECO:0000313" key="11">
    <source>
        <dbReference type="Proteomes" id="UP000282551"/>
    </source>
</evidence>
<comment type="subcellular location">
    <subcellularLocation>
        <location evidence="1">Cell membrane</location>
        <topology evidence="1">Multi-pass membrane protein</topology>
    </subcellularLocation>
</comment>
<keyword evidence="4" id="KW-1003">Cell membrane</keyword>
<dbReference type="InterPro" id="IPR002549">
    <property type="entry name" value="AI-2E-like"/>
</dbReference>
<keyword evidence="7 9" id="KW-0472">Membrane</keyword>
<name>A0A3S4VL44_MYCCI</name>
<dbReference type="AlphaFoldDB" id="A0A3S4VL44"/>
<dbReference type="OrthoDB" id="9784366at2"/>
<evidence type="ECO:0000256" key="1">
    <source>
        <dbReference type="ARBA" id="ARBA00004651"/>
    </source>
</evidence>
<evidence type="ECO:0000256" key="4">
    <source>
        <dbReference type="ARBA" id="ARBA00022475"/>
    </source>
</evidence>
<dbReference type="EMBL" id="LR134355">
    <property type="protein sequence ID" value="VEG50141.1"/>
    <property type="molecule type" value="Genomic_DNA"/>
</dbReference>
<keyword evidence="6 9" id="KW-1133">Transmembrane helix</keyword>
<evidence type="ECO:0000256" key="3">
    <source>
        <dbReference type="ARBA" id="ARBA00022448"/>
    </source>
</evidence>
<gene>
    <name evidence="10" type="primary">yhhT_2</name>
    <name evidence="10" type="ORF">NCTC10485_04458</name>
</gene>
<feature type="transmembrane region" description="Helical" evidence="9">
    <location>
        <begin position="278"/>
        <end position="295"/>
    </location>
</feature>
<evidence type="ECO:0000256" key="5">
    <source>
        <dbReference type="ARBA" id="ARBA00022692"/>
    </source>
</evidence>
<feature type="transmembrane region" description="Helical" evidence="9">
    <location>
        <begin position="217"/>
        <end position="241"/>
    </location>
</feature>
<proteinExistence type="inferred from homology"/>
<accession>A0A3S4VL44</accession>
<feature type="compositionally biased region" description="Acidic residues" evidence="8">
    <location>
        <begin position="376"/>
        <end position="385"/>
    </location>
</feature>
<organism evidence="10 11">
    <name type="scientific">Mycolicibacterium chitae</name>
    <name type="common">Mycobacterium chitae</name>
    <dbReference type="NCBI Taxonomy" id="1792"/>
    <lineage>
        <taxon>Bacteria</taxon>
        <taxon>Bacillati</taxon>
        <taxon>Actinomycetota</taxon>
        <taxon>Actinomycetes</taxon>
        <taxon>Mycobacteriales</taxon>
        <taxon>Mycobacteriaceae</taxon>
        <taxon>Mycolicibacterium</taxon>
    </lineage>
</organism>
<keyword evidence="3" id="KW-0813">Transport</keyword>
<evidence type="ECO:0000256" key="9">
    <source>
        <dbReference type="SAM" id="Phobius"/>
    </source>
</evidence>
<feature type="transmembrane region" description="Helical" evidence="9">
    <location>
        <begin position="315"/>
        <end position="342"/>
    </location>
</feature>
<dbReference type="PANTHER" id="PTHR21716">
    <property type="entry name" value="TRANSMEMBRANE PROTEIN"/>
    <property type="match status" value="1"/>
</dbReference>
<keyword evidence="11" id="KW-1185">Reference proteome</keyword>
<dbReference type="PANTHER" id="PTHR21716:SF53">
    <property type="entry name" value="PERMEASE PERM-RELATED"/>
    <property type="match status" value="1"/>
</dbReference>
<sequence>MPIRSDAADEAVSPLVRKTAAWAWRLLVILASAVAVVWVLIKVDLIVVPVLIAVILTALLLPAVDWLDKRGFHRGGAVAVVLLSGMAIIGGIMAFVITQFIEGLPDLVEQVTRSIDTFTDWLIEGPIHLSRDQIDHAGDTAIEALRNNQSRVTSGALSTAATLTEIITGALLVMFSLIFFLHGGRNIFAFVTKVFPVEYRERVREAGRAGFHSLIGYVRATFLVALVDAIGIGTGLAIMGIPLALPLASLVFLGAFVPLIGAVVTGFLAVVVALLAKGFVYALITLGLILAVQQLESHVLQPLVMGRAVSIHPLAVVLGIAAGGVLAGIIGALLAVPIIAFLNSAVRVLLAEDPEAETERQALALEHQPGPVITAEPDEVPDSDSDAPAGESKSPPATD</sequence>
<protein>
    <submittedName>
        <fullName evidence="10">Integral membrane protein</fullName>
    </submittedName>
</protein>
<feature type="transmembrane region" description="Helical" evidence="9">
    <location>
        <begin position="21"/>
        <end position="40"/>
    </location>
</feature>